<reference evidence="4 5" key="1">
    <citation type="submission" date="2019-07" db="EMBL/GenBank/DDBJ databases">
        <title>Genomic Encyclopedia of Type Strains, Phase III (KMG-III): the genomes of soil and plant-associated and newly described type strains.</title>
        <authorList>
            <person name="Whitman W."/>
        </authorList>
    </citation>
    <scope>NUCLEOTIDE SEQUENCE [LARGE SCALE GENOMIC DNA]</scope>
    <source>
        <strain evidence="4 5">BL24</strain>
    </source>
</reference>
<dbReference type="GO" id="GO:0009117">
    <property type="term" value="P:nucleotide metabolic process"/>
    <property type="evidence" value="ECO:0007669"/>
    <property type="project" value="UniProtKB-KW"/>
</dbReference>
<dbReference type="HAMAP" id="MF_00528">
    <property type="entry name" value="Maf"/>
    <property type="match status" value="1"/>
</dbReference>
<evidence type="ECO:0000313" key="4">
    <source>
        <dbReference type="EMBL" id="TYP73857.1"/>
    </source>
</evidence>
<evidence type="ECO:0000313" key="5">
    <source>
        <dbReference type="Proteomes" id="UP000323257"/>
    </source>
</evidence>
<dbReference type="GO" id="GO:0036221">
    <property type="term" value="F:UTP diphosphatase activity"/>
    <property type="evidence" value="ECO:0007669"/>
    <property type="project" value="RHEA"/>
</dbReference>
<dbReference type="OrthoDB" id="9807767at2"/>
<comment type="function">
    <text evidence="3">Nucleoside triphosphate pyrophosphatase that hydrolyzes dTTP and UTP. May have a dual role in cell division arrest and in preventing the incorporation of modified nucleotides into cellular nucleic acids.</text>
</comment>
<dbReference type="AlphaFoldDB" id="A0A5S5C3H0"/>
<comment type="catalytic activity">
    <reaction evidence="3">
        <text>UTP + H2O = UMP + diphosphate + H(+)</text>
        <dbReference type="Rhea" id="RHEA:29395"/>
        <dbReference type="ChEBI" id="CHEBI:15377"/>
        <dbReference type="ChEBI" id="CHEBI:15378"/>
        <dbReference type="ChEBI" id="CHEBI:33019"/>
        <dbReference type="ChEBI" id="CHEBI:46398"/>
        <dbReference type="ChEBI" id="CHEBI:57865"/>
        <dbReference type="EC" id="3.6.1.9"/>
    </reaction>
</comment>
<dbReference type="RefSeq" id="WP_148930289.1">
    <property type="nucleotide sequence ID" value="NZ_VNHS01000006.1"/>
</dbReference>
<comment type="similarity">
    <text evidence="3">Belongs to the Maf family. YhdE subfamily.</text>
</comment>
<dbReference type="PANTHER" id="PTHR43213">
    <property type="entry name" value="BIFUNCTIONAL DTTP/UTP PYROPHOSPHATASE/METHYLTRANSFERASE PROTEIN-RELATED"/>
    <property type="match status" value="1"/>
</dbReference>
<organism evidence="4 5">
    <name type="scientific">Paenibacillus methanolicus</name>
    <dbReference type="NCBI Taxonomy" id="582686"/>
    <lineage>
        <taxon>Bacteria</taxon>
        <taxon>Bacillati</taxon>
        <taxon>Bacillota</taxon>
        <taxon>Bacilli</taxon>
        <taxon>Bacillales</taxon>
        <taxon>Paenibacillaceae</taxon>
        <taxon>Paenibacillus</taxon>
    </lineage>
</organism>
<accession>A0A5S5C3H0</accession>
<dbReference type="EMBL" id="VNHS01000006">
    <property type="protein sequence ID" value="TYP73857.1"/>
    <property type="molecule type" value="Genomic_DNA"/>
</dbReference>
<evidence type="ECO:0000256" key="1">
    <source>
        <dbReference type="ARBA" id="ARBA00001968"/>
    </source>
</evidence>
<dbReference type="Proteomes" id="UP000323257">
    <property type="component" value="Unassembled WGS sequence"/>
</dbReference>
<keyword evidence="2 3" id="KW-0378">Hydrolase</keyword>
<evidence type="ECO:0000256" key="2">
    <source>
        <dbReference type="ARBA" id="ARBA00022801"/>
    </source>
</evidence>
<dbReference type="EC" id="3.6.1.9" evidence="3"/>
<dbReference type="Gene3D" id="3.90.950.10">
    <property type="match status" value="1"/>
</dbReference>
<feature type="site" description="Important for substrate specificity" evidence="3">
    <location>
        <position position="23"/>
    </location>
</feature>
<sequence>MVAYDHTNDTAVSRLVLASSSPRRRELVASLDLSLPVLILSPDTDESTPASWTPVQIVEQLALRKASAARSLLAKDEDRNAVIVGADTIVVLNGEVMGKPKDEDDAYRMLNLLQSREHEVYSGVACVHAEDESREAVAHRMTRVRMKPLEADRIRRYIASGEPMDKAGSYAIQGLGATLVERIDGCYFNVVGLPLSLLSDMLAEFGIEVF</sequence>
<proteinExistence type="inferred from homology"/>
<evidence type="ECO:0000256" key="3">
    <source>
        <dbReference type="HAMAP-Rule" id="MF_00528"/>
    </source>
</evidence>
<dbReference type="PIRSF" id="PIRSF006305">
    <property type="entry name" value="Maf"/>
    <property type="match status" value="1"/>
</dbReference>
<dbReference type="GO" id="GO:0005737">
    <property type="term" value="C:cytoplasm"/>
    <property type="evidence" value="ECO:0007669"/>
    <property type="project" value="UniProtKB-SubCell"/>
</dbReference>
<name>A0A5S5C3H0_9BACL</name>
<dbReference type="NCBIfam" id="TIGR00172">
    <property type="entry name" value="maf"/>
    <property type="match status" value="1"/>
</dbReference>
<protein>
    <recommendedName>
        <fullName evidence="3">dTTP/UTP pyrophosphatase</fullName>
        <shortName evidence="3">dTTPase/UTPase</shortName>
        <ecNumber evidence="3">3.6.1.9</ecNumber>
    </recommendedName>
    <alternativeName>
        <fullName evidence="3">Nucleoside triphosphate pyrophosphatase</fullName>
    </alternativeName>
    <alternativeName>
        <fullName evidence="3">Nucleotide pyrophosphatase</fullName>
        <shortName evidence="3">Nucleotide PPase</shortName>
    </alternativeName>
</protein>
<dbReference type="Pfam" id="PF02545">
    <property type="entry name" value="Maf"/>
    <property type="match status" value="1"/>
</dbReference>
<keyword evidence="3" id="KW-0963">Cytoplasm</keyword>
<comment type="cofactor">
    <cofactor evidence="1 3">
        <name>a divalent metal cation</name>
        <dbReference type="ChEBI" id="CHEBI:60240"/>
    </cofactor>
</comment>
<keyword evidence="3" id="KW-0546">Nucleotide metabolism</keyword>
<feature type="site" description="Important for substrate specificity" evidence="3">
    <location>
        <position position="88"/>
    </location>
</feature>
<dbReference type="CDD" id="cd00555">
    <property type="entry name" value="Maf"/>
    <property type="match status" value="1"/>
</dbReference>
<comment type="subcellular location">
    <subcellularLocation>
        <location evidence="3">Cytoplasm</location>
    </subcellularLocation>
</comment>
<comment type="caution">
    <text evidence="3">Lacks conserved residue(s) required for the propagation of feature annotation.</text>
</comment>
<keyword evidence="5" id="KW-1185">Reference proteome</keyword>
<dbReference type="PANTHER" id="PTHR43213:SF5">
    <property type="entry name" value="BIFUNCTIONAL DTTP_UTP PYROPHOSPHATASE_METHYLTRANSFERASE PROTEIN-RELATED"/>
    <property type="match status" value="1"/>
</dbReference>
<feature type="site" description="Important for substrate specificity" evidence="3">
    <location>
        <position position="173"/>
    </location>
</feature>
<dbReference type="InterPro" id="IPR003697">
    <property type="entry name" value="Maf-like"/>
</dbReference>
<dbReference type="InterPro" id="IPR029001">
    <property type="entry name" value="ITPase-like_fam"/>
</dbReference>
<comment type="catalytic activity">
    <reaction evidence="3">
        <text>dTTP + H2O = dTMP + diphosphate + H(+)</text>
        <dbReference type="Rhea" id="RHEA:28534"/>
        <dbReference type="ChEBI" id="CHEBI:15377"/>
        <dbReference type="ChEBI" id="CHEBI:15378"/>
        <dbReference type="ChEBI" id="CHEBI:33019"/>
        <dbReference type="ChEBI" id="CHEBI:37568"/>
        <dbReference type="ChEBI" id="CHEBI:63528"/>
        <dbReference type="EC" id="3.6.1.9"/>
    </reaction>
</comment>
<gene>
    <name evidence="4" type="ORF">BCM02_106133</name>
</gene>
<comment type="caution">
    <text evidence="4">The sequence shown here is derived from an EMBL/GenBank/DDBJ whole genome shotgun (WGS) entry which is preliminary data.</text>
</comment>
<dbReference type="SUPFAM" id="SSF52972">
    <property type="entry name" value="ITPase-like"/>
    <property type="match status" value="1"/>
</dbReference>
<dbReference type="GO" id="GO:0036218">
    <property type="term" value="F:dTTP diphosphatase activity"/>
    <property type="evidence" value="ECO:0007669"/>
    <property type="project" value="RHEA"/>
</dbReference>
<feature type="active site" description="Proton acceptor" evidence="3">
    <location>
        <position position="87"/>
    </location>
</feature>